<gene>
    <name evidence="2" type="ORF">SAMN04487948_10639</name>
</gene>
<sequence length="85" mass="9264">MTDESKQLSDGEGDVAADESDDEHAEATDPTVPQVELSLYQLNVRVSGRATDDLDDVEDSAVRLIDYLIERAETLEDQPDGRGLG</sequence>
<proteinExistence type="predicted"/>
<evidence type="ECO:0000313" key="2">
    <source>
        <dbReference type="EMBL" id="SEO86456.1"/>
    </source>
</evidence>
<dbReference type="RefSeq" id="WP_089824794.1">
    <property type="nucleotide sequence ID" value="NZ_FODV01000006.1"/>
</dbReference>
<dbReference type="InterPro" id="IPR058315">
    <property type="entry name" value="DUF8002"/>
</dbReference>
<dbReference type="AlphaFoldDB" id="A0A1H8T6W8"/>
<dbReference type="OrthoDB" id="291265at2157"/>
<evidence type="ECO:0000256" key="1">
    <source>
        <dbReference type="SAM" id="MobiDB-lite"/>
    </source>
</evidence>
<dbReference type="Proteomes" id="UP000199126">
    <property type="component" value="Unassembled WGS sequence"/>
</dbReference>
<evidence type="ECO:0000313" key="3">
    <source>
        <dbReference type="Proteomes" id="UP000199126"/>
    </source>
</evidence>
<dbReference type="EMBL" id="FODV01000006">
    <property type="protein sequence ID" value="SEO86456.1"/>
    <property type="molecule type" value="Genomic_DNA"/>
</dbReference>
<feature type="region of interest" description="Disordered" evidence="1">
    <location>
        <begin position="1"/>
        <end position="34"/>
    </location>
</feature>
<dbReference type="Pfam" id="PF26009">
    <property type="entry name" value="DUF8002"/>
    <property type="match status" value="1"/>
</dbReference>
<feature type="compositionally biased region" description="Acidic residues" evidence="1">
    <location>
        <begin position="11"/>
        <end position="24"/>
    </location>
</feature>
<reference evidence="3" key="1">
    <citation type="submission" date="2016-10" db="EMBL/GenBank/DDBJ databases">
        <authorList>
            <person name="Varghese N."/>
            <person name="Submissions S."/>
        </authorList>
    </citation>
    <scope>NUCLEOTIDE SEQUENCE [LARGE SCALE GENOMIC DNA]</scope>
    <source>
        <strain evidence="3">CGMCC 1.10121</strain>
    </source>
</reference>
<name>A0A1H8T6W8_9EURY</name>
<protein>
    <submittedName>
        <fullName evidence="2">Uncharacterized protein</fullName>
    </submittedName>
</protein>
<keyword evidence="3" id="KW-1185">Reference proteome</keyword>
<accession>A0A1H8T6W8</accession>
<organism evidence="2 3">
    <name type="scientific">Halogranum amylolyticum</name>
    <dbReference type="NCBI Taxonomy" id="660520"/>
    <lineage>
        <taxon>Archaea</taxon>
        <taxon>Methanobacteriati</taxon>
        <taxon>Methanobacteriota</taxon>
        <taxon>Stenosarchaea group</taxon>
        <taxon>Halobacteria</taxon>
        <taxon>Halobacteriales</taxon>
        <taxon>Haloferacaceae</taxon>
    </lineage>
</organism>